<reference evidence="2 3" key="2">
    <citation type="journal article" date="2012" name="Stand. Genomic Sci.">
        <title>Complete genome sequence of the aquatic bacterium Runella slithyformis type strain (LSU 4(T)).</title>
        <authorList>
            <person name="Copeland A."/>
            <person name="Zhang X."/>
            <person name="Misra M."/>
            <person name="Lapidus A."/>
            <person name="Nolan M."/>
            <person name="Lucas S."/>
            <person name="Deshpande S."/>
            <person name="Cheng J.F."/>
            <person name="Tapia R."/>
            <person name="Goodwin L.A."/>
            <person name="Pitluck S."/>
            <person name="Liolios K."/>
            <person name="Pagani I."/>
            <person name="Ivanova N."/>
            <person name="Mikhailova N."/>
            <person name="Pati A."/>
            <person name="Chen A."/>
            <person name="Palaniappan K."/>
            <person name="Land M."/>
            <person name="Hauser L."/>
            <person name="Pan C."/>
            <person name="Jeffries C.D."/>
            <person name="Detter J.C."/>
            <person name="Brambilla E.M."/>
            <person name="Rohde M."/>
            <person name="Djao O.D."/>
            <person name="Goker M."/>
            <person name="Sikorski J."/>
            <person name="Tindall B.J."/>
            <person name="Woyke T."/>
            <person name="Bristow J."/>
            <person name="Eisen J.A."/>
            <person name="Markowitz V."/>
            <person name="Hugenholtz P."/>
            <person name="Kyrpides N.C."/>
            <person name="Klenk H.P."/>
            <person name="Mavromatis K."/>
        </authorList>
    </citation>
    <scope>NUCLEOTIDE SEQUENCE [LARGE SCALE GENOMIC DNA]</scope>
    <source>
        <strain evidence="3">ATCC 29530 / DSM 19594 / LMG 11500 / NCIMB 11436 / LSU 4</strain>
    </source>
</reference>
<keyword evidence="1" id="KW-1133">Transmembrane helix</keyword>
<accession>A0A7U3ZN08</accession>
<protein>
    <recommendedName>
        <fullName evidence="4">DUF4197 domain-containing protein</fullName>
    </recommendedName>
</protein>
<proteinExistence type="predicted"/>
<keyword evidence="3" id="KW-1185">Reference proteome</keyword>
<feature type="transmembrane region" description="Helical" evidence="1">
    <location>
        <begin position="35"/>
        <end position="58"/>
    </location>
</feature>
<reference evidence="3" key="1">
    <citation type="submission" date="2011-06" db="EMBL/GenBank/DDBJ databases">
        <title>The complete genome of chromosome of Runella slithyformis DSM 19594.</title>
        <authorList>
            <consortium name="US DOE Joint Genome Institute (JGI-PGF)"/>
            <person name="Lucas S."/>
            <person name="Han J."/>
            <person name="Lapidus A."/>
            <person name="Bruce D."/>
            <person name="Goodwin L."/>
            <person name="Pitluck S."/>
            <person name="Peters L."/>
            <person name="Kyrpides N."/>
            <person name="Mavromatis K."/>
            <person name="Ivanova N."/>
            <person name="Ovchinnikova G."/>
            <person name="Zhang X."/>
            <person name="Misra M."/>
            <person name="Detter J.C."/>
            <person name="Tapia R."/>
            <person name="Han C."/>
            <person name="Land M."/>
            <person name="Hauser L."/>
            <person name="Markowitz V."/>
            <person name="Cheng J.-F."/>
            <person name="Hugenholtz P."/>
            <person name="Woyke T."/>
            <person name="Wu D."/>
            <person name="Tindall B."/>
            <person name="Faehrich R."/>
            <person name="Brambilla E."/>
            <person name="Klenk H.-P."/>
            <person name="Eisen J.A."/>
        </authorList>
    </citation>
    <scope>NUCLEOTIDE SEQUENCE [LARGE SCALE GENOMIC DNA]</scope>
    <source>
        <strain evidence="3">ATCC 29530 / DSM 19594 / LMG 11500 / NCIMB 11436 / LSU 4</strain>
    </source>
</reference>
<gene>
    <name evidence="2" type="ordered locus">Runsl_3859</name>
</gene>
<evidence type="ECO:0000313" key="3">
    <source>
        <dbReference type="Proteomes" id="UP000000493"/>
    </source>
</evidence>
<keyword evidence="1" id="KW-0812">Transmembrane</keyword>
<evidence type="ECO:0000256" key="1">
    <source>
        <dbReference type="SAM" id="Phobius"/>
    </source>
</evidence>
<dbReference type="InterPro" id="IPR025245">
    <property type="entry name" value="DUF4197"/>
</dbReference>
<sequence length="285" mass="31729">MEQGLNNFCHSYLSQRSQSNVRQRKQSLSITNQPIVYHIMKTSFIYVCMFLFAANAIAQQPQKKGLGGLLEKAGQVLNSPSVGNLTNDDIVQGLKEALKVGISNGSAQASAVDGYFKNNLIKIAFPPDVQRVETRLRQLGLGNEVDRFVLSLNRAAEDAAKKSKPVFVKAITTMTIQDAAGILRGDSTAATQYLRRTTNQELYNQFFPVVDSTLKLNNATKYYADLVNTYNKLPLVQKVNPDLKQYATQKAIDGLFVLVAQEERKIRKDPVARVNEVLQKVFGQK</sequence>
<dbReference type="Proteomes" id="UP000000493">
    <property type="component" value="Chromosome"/>
</dbReference>
<keyword evidence="1" id="KW-0472">Membrane</keyword>
<dbReference type="Pfam" id="PF13852">
    <property type="entry name" value="DUF4197"/>
    <property type="match status" value="1"/>
</dbReference>
<dbReference type="KEGG" id="rsi:Runsl_3859"/>
<evidence type="ECO:0000313" key="2">
    <source>
        <dbReference type="EMBL" id="AEI50217.1"/>
    </source>
</evidence>
<dbReference type="AlphaFoldDB" id="A0A7U3ZN08"/>
<dbReference type="EMBL" id="CP002859">
    <property type="protein sequence ID" value="AEI50217.1"/>
    <property type="molecule type" value="Genomic_DNA"/>
</dbReference>
<evidence type="ECO:0008006" key="4">
    <source>
        <dbReference type="Google" id="ProtNLM"/>
    </source>
</evidence>
<name>A0A7U3ZN08_RUNSL</name>
<organism evidence="2 3">
    <name type="scientific">Runella slithyformis (strain ATCC 29530 / DSM 19594 / LMG 11500 / NCIMB 11436 / LSU 4)</name>
    <dbReference type="NCBI Taxonomy" id="761193"/>
    <lineage>
        <taxon>Bacteria</taxon>
        <taxon>Pseudomonadati</taxon>
        <taxon>Bacteroidota</taxon>
        <taxon>Cytophagia</taxon>
        <taxon>Cytophagales</taxon>
        <taxon>Spirosomataceae</taxon>
        <taxon>Runella</taxon>
    </lineage>
</organism>